<dbReference type="InterPro" id="IPR042185">
    <property type="entry name" value="Serpin_sf_2"/>
</dbReference>
<comment type="similarity">
    <text evidence="1">Belongs to the serpin family.</text>
</comment>
<dbReference type="PANTHER" id="PTHR11461">
    <property type="entry name" value="SERINE PROTEASE INHIBITOR, SERPIN"/>
    <property type="match status" value="1"/>
</dbReference>
<evidence type="ECO:0000313" key="6">
    <source>
        <dbReference type="Proteomes" id="UP000283509"/>
    </source>
</evidence>
<dbReference type="InterPro" id="IPR000215">
    <property type="entry name" value="Serpin_fam"/>
</dbReference>
<dbReference type="InterPro" id="IPR023795">
    <property type="entry name" value="Serpin_CS"/>
</dbReference>
<reference evidence="5 6" key="1">
    <citation type="submission" date="2018-04" db="EMBL/GenBank/DDBJ databases">
        <authorList>
            <person name="Zhang X."/>
            <person name="Yuan J."/>
            <person name="Li F."/>
            <person name="Xiang J."/>
        </authorList>
    </citation>
    <scope>NUCLEOTIDE SEQUENCE [LARGE SCALE GENOMIC DNA]</scope>
    <source>
        <tissue evidence="5">Muscle</tissue>
    </source>
</reference>
<dbReference type="Pfam" id="PF00079">
    <property type="entry name" value="Serpin"/>
    <property type="match status" value="1"/>
</dbReference>
<evidence type="ECO:0000313" key="5">
    <source>
        <dbReference type="EMBL" id="ROT83128.1"/>
    </source>
</evidence>
<sequence length="123" mass="13550">MSSRIENELKNSLESLGIVDLFMPGVANLTAFDRFASLNVDEAIHQATVEVNEEGTVATAATGLINTRVGIGHKSFVCNRPFVFLIYNKVLGVTLFVFCNDRLHKTQQQGSRELFAGRFSTPT</sequence>
<comment type="caution">
    <text evidence="5">The sequence shown here is derived from an EMBL/GenBank/DDBJ whole genome shotgun (WGS) entry which is preliminary data.</text>
</comment>
<dbReference type="PANTHER" id="PTHR11461:SF211">
    <property type="entry name" value="GH10112P-RELATED"/>
    <property type="match status" value="1"/>
</dbReference>
<feature type="domain" description="Serpin" evidence="4">
    <location>
        <begin position="6"/>
        <end position="97"/>
    </location>
</feature>
<evidence type="ECO:0000256" key="2">
    <source>
        <dbReference type="ARBA" id="ARBA00022690"/>
    </source>
</evidence>
<dbReference type="InterPro" id="IPR036186">
    <property type="entry name" value="Serpin_sf"/>
</dbReference>
<evidence type="ECO:0000256" key="3">
    <source>
        <dbReference type="ARBA" id="ARBA00022900"/>
    </source>
</evidence>
<dbReference type="GO" id="GO:0005615">
    <property type="term" value="C:extracellular space"/>
    <property type="evidence" value="ECO:0007669"/>
    <property type="project" value="InterPro"/>
</dbReference>
<proteinExistence type="inferred from homology"/>
<keyword evidence="6" id="KW-1185">Reference proteome</keyword>
<dbReference type="OrthoDB" id="6353344at2759"/>
<keyword evidence="3" id="KW-0722">Serine protease inhibitor</keyword>
<dbReference type="Proteomes" id="UP000283509">
    <property type="component" value="Unassembled WGS sequence"/>
</dbReference>
<evidence type="ECO:0000259" key="4">
    <source>
        <dbReference type="Pfam" id="PF00079"/>
    </source>
</evidence>
<gene>
    <name evidence="5" type="ORF">C7M84_023698</name>
</gene>
<dbReference type="InterPro" id="IPR023796">
    <property type="entry name" value="Serpin_dom"/>
</dbReference>
<keyword evidence="2" id="KW-0646">Protease inhibitor</keyword>
<dbReference type="SUPFAM" id="SSF56574">
    <property type="entry name" value="Serpins"/>
    <property type="match status" value="1"/>
</dbReference>
<organism evidence="5 6">
    <name type="scientific">Penaeus vannamei</name>
    <name type="common">Whiteleg shrimp</name>
    <name type="synonym">Litopenaeus vannamei</name>
    <dbReference type="NCBI Taxonomy" id="6689"/>
    <lineage>
        <taxon>Eukaryota</taxon>
        <taxon>Metazoa</taxon>
        <taxon>Ecdysozoa</taxon>
        <taxon>Arthropoda</taxon>
        <taxon>Crustacea</taxon>
        <taxon>Multicrustacea</taxon>
        <taxon>Malacostraca</taxon>
        <taxon>Eumalacostraca</taxon>
        <taxon>Eucarida</taxon>
        <taxon>Decapoda</taxon>
        <taxon>Dendrobranchiata</taxon>
        <taxon>Penaeoidea</taxon>
        <taxon>Penaeidae</taxon>
        <taxon>Penaeus</taxon>
    </lineage>
</organism>
<dbReference type="GO" id="GO:0004867">
    <property type="term" value="F:serine-type endopeptidase inhibitor activity"/>
    <property type="evidence" value="ECO:0007669"/>
    <property type="project" value="UniProtKB-KW"/>
</dbReference>
<dbReference type="AlphaFoldDB" id="A0A423U353"/>
<dbReference type="Gene3D" id="2.30.39.10">
    <property type="entry name" value="Alpha-1-antitrypsin, domain 1"/>
    <property type="match status" value="1"/>
</dbReference>
<dbReference type="InterPro" id="IPR042178">
    <property type="entry name" value="Serpin_sf_1"/>
</dbReference>
<reference evidence="5 6" key="2">
    <citation type="submission" date="2019-01" db="EMBL/GenBank/DDBJ databases">
        <title>The decoding of complex shrimp genome reveals the adaptation for benthos swimmer, frequently molting mechanism and breeding impact on genome.</title>
        <authorList>
            <person name="Sun Y."/>
            <person name="Gao Y."/>
            <person name="Yu Y."/>
        </authorList>
    </citation>
    <scope>NUCLEOTIDE SEQUENCE [LARGE SCALE GENOMIC DNA]</scope>
    <source>
        <tissue evidence="5">Muscle</tissue>
    </source>
</reference>
<dbReference type="PROSITE" id="PS00284">
    <property type="entry name" value="SERPIN"/>
    <property type="match status" value="1"/>
</dbReference>
<name>A0A423U353_PENVA</name>
<accession>A0A423U353</accession>
<evidence type="ECO:0000256" key="1">
    <source>
        <dbReference type="ARBA" id="ARBA00009500"/>
    </source>
</evidence>
<dbReference type="EMBL" id="QCYY01000733">
    <property type="protein sequence ID" value="ROT83128.1"/>
    <property type="molecule type" value="Genomic_DNA"/>
</dbReference>
<dbReference type="Gene3D" id="3.30.497.10">
    <property type="entry name" value="Antithrombin, subunit I, domain 2"/>
    <property type="match status" value="1"/>
</dbReference>
<protein>
    <submittedName>
        <fullName evidence="5">Putative plasminogen activator inhibitor 2 type A-like</fullName>
    </submittedName>
</protein>